<keyword evidence="4" id="KW-1015">Disulfide bond</keyword>
<dbReference type="EMBL" id="JBDJPC010000009">
    <property type="protein sequence ID" value="KAL1491608.1"/>
    <property type="molecule type" value="Genomic_DNA"/>
</dbReference>
<dbReference type="SMART" id="SM00494">
    <property type="entry name" value="ChtBD2"/>
    <property type="match status" value="3"/>
</dbReference>
<evidence type="ECO:0000256" key="3">
    <source>
        <dbReference type="ARBA" id="ARBA00022737"/>
    </source>
</evidence>
<feature type="domain" description="Chitin-binding type-2" evidence="7">
    <location>
        <begin position="168"/>
        <end position="234"/>
    </location>
</feature>
<keyword evidence="3" id="KW-0677">Repeat</keyword>
<keyword evidence="5" id="KW-0325">Glycoprotein</keyword>
<keyword evidence="1" id="KW-0147">Chitin-binding</keyword>
<evidence type="ECO:0000313" key="9">
    <source>
        <dbReference type="Proteomes" id="UP001566132"/>
    </source>
</evidence>
<proteinExistence type="predicted"/>
<keyword evidence="9" id="KW-1185">Reference proteome</keyword>
<evidence type="ECO:0000256" key="1">
    <source>
        <dbReference type="ARBA" id="ARBA00022669"/>
    </source>
</evidence>
<comment type="caution">
    <text evidence="8">The sequence shown here is derived from an EMBL/GenBank/DDBJ whole genome shotgun (WGS) entry which is preliminary data.</text>
</comment>
<gene>
    <name evidence="8" type="ORF">ABEB36_012180</name>
</gene>
<sequence length="257" mass="28997">MLTNFLKRTILIGATVFVSVCSQFQGNYYQKQQYQSSGDCPQPNGTFPTSTCDGYIQCINGIPEEKLCPDGLLFNPESGPRSFPCQYPVDVDCTGRERTQPPQATDECPHQFGYYKIGDEQNCGQFKNCVDGRSFIFDCPEGLAWNSASYRCDWPDQVSDCNAEAYLGFTCPSDARQFGFGAEEYRFFRSPNDCQRYFICIDSKPRLYNCGEGKAFNDLSNTCDDPENVTGCALPQNSQFRGSSKLAQYYNKNLYKN</sequence>
<accession>A0ABD1EAM1</accession>
<dbReference type="Pfam" id="PF01607">
    <property type="entry name" value="CBM_14"/>
    <property type="match status" value="3"/>
</dbReference>
<dbReference type="InterPro" id="IPR002557">
    <property type="entry name" value="Chitin-bd_dom"/>
</dbReference>
<feature type="domain" description="Chitin-binding type-2" evidence="7">
    <location>
        <begin position="105"/>
        <end position="163"/>
    </location>
</feature>
<dbReference type="PROSITE" id="PS50940">
    <property type="entry name" value="CHIT_BIND_II"/>
    <property type="match status" value="3"/>
</dbReference>
<reference evidence="8 9" key="1">
    <citation type="submission" date="2024-05" db="EMBL/GenBank/DDBJ databases">
        <title>Genetic variation in Jamaican populations of the coffee berry borer (Hypothenemus hampei).</title>
        <authorList>
            <person name="Errbii M."/>
            <person name="Myrie A."/>
        </authorList>
    </citation>
    <scope>NUCLEOTIDE SEQUENCE [LARGE SCALE GENOMIC DNA]</scope>
    <source>
        <strain evidence="8">JA-Hopewell-2020-01-JO</strain>
        <tissue evidence="8">Whole body</tissue>
    </source>
</reference>
<feature type="chain" id="PRO_5044807430" description="Chitin-binding type-2 domain-containing protein" evidence="6">
    <location>
        <begin position="23"/>
        <end position="257"/>
    </location>
</feature>
<dbReference type="Proteomes" id="UP001566132">
    <property type="component" value="Unassembled WGS sequence"/>
</dbReference>
<dbReference type="PANTHER" id="PTHR23301">
    <property type="entry name" value="CHITIN BINDING PERITROPHIN-A"/>
    <property type="match status" value="1"/>
</dbReference>
<feature type="domain" description="Chitin-binding type-2" evidence="7">
    <location>
        <begin position="37"/>
        <end position="95"/>
    </location>
</feature>
<evidence type="ECO:0000256" key="2">
    <source>
        <dbReference type="ARBA" id="ARBA00022729"/>
    </source>
</evidence>
<evidence type="ECO:0000256" key="6">
    <source>
        <dbReference type="SAM" id="SignalP"/>
    </source>
</evidence>
<organism evidence="8 9">
    <name type="scientific">Hypothenemus hampei</name>
    <name type="common">Coffee berry borer</name>
    <dbReference type="NCBI Taxonomy" id="57062"/>
    <lineage>
        <taxon>Eukaryota</taxon>
        <taxon>Metazoa</taxon>
        <taxon>Ecdysozoa</taxon>
        <taxon>Arthropoda</taxon>
        <taxon>Hexapoda</taxon>
        <taxon>Insecta</taxon>
        <taxon>Pterygota</taxon>
        <taxon>Neoptera</taxon>
        <taxon>Endopterygota</taxon>
        <taxon>Coleoptera</taxon>
        <taxon>Polyphaga</taxon>
        <taxon>Cucujiformia</taxon>
        <taxon>Curculionidae</taxon>
        <taxon>Scolytinae</taxon>
        <taxon>Hypothenemus</taxon>
    </lineage>
</organism>
<keyword evidence="2 6" id="KW-0732">Signal</keyword>
<evidence type="ECO:0000256" key="5">
    <source>
        <dbReference type="ARBA" id="ARBA00023180"/>
    </source>
</evidence>
<protein>
    <recommendedName>
        <fullName evidence="7">Chitin-binding type-2 domain-containing protein</fullName>
    </recommendedName>
</protein>
<dbReference type="AlphaFoldDB" id="A0ABD1EAM1"/>
<dbReference type="PANTHER" id="PTHR23301:SF98">
    <property type="entry name" value="CHITIN-BINDING TYPE-2 DOMAIN-CONTAINING PROTEIN-RELATED"/>
    <property type="match status" value="1"/>
</dbReference>
<evidence type="ECO:0000259" key="7">
    <source>
        <dbReference type="PROSITE" id="PS50940"/>
    </source>
</evidence>
<dbReference type="InterPro" id="IPR051940">
    <property type="entry name" value="Chitin_bind-dev_reg"/>
</dbReference>
<dbReference type="Gene3D" id="2.170.140.10">
    <property type="entry name" value="Chitin binding domain"/>
    <property type="match status" value="3"/>
</dbReference>
<feature type="signal peptide" evidence="6">
    <location>
        <begin position="1"/>
        <end position="22"/>
    </location>
</feature>
<evidence type="ECO:0000256" key="4">
    <source>
        <dbReference type="ARBA" id="ARBA00023157"/>
    </source>
</evidence>
<name>A0ABD1EAM1_HYPHA</name>
<dbReference type="GO" id="GO:0008061">
    <property type="term" value="F:chitin binding"/>
    <property type="evidence" value="ECO:0007669"/>
    <property type="project" value="UniProtKB-KW"/>
</dbReference>
<dbReference type="SUPFAM" id="SSF57625">
    <property type="entry name" value="Invertebrate chitin-binding proteins"/>
    <property type="match status" value="3"/>
</dbReference>
<dbReference type="InterPro" id="IPR036508">
    <property type="entry name" value="Chitin-bd_dom_sf"/>
</dbReference>
<evidence type="ECO:0000313" key="8">
    <source>
        <dbReference type="EMBL" id="KAL1491608.1"/>
    </source>
</evidence>